<dbReference type="InterPro" id="IPR003593">
    <property type="entry name" value="AAA+_ATPase"/>
</dbReference>
<dbReference type="Pfam" id="PF00005">
    <property type="entry name" value="ABC_tran"/>
    <property type="match status" value="1"/>
</dbReference>
<evidence type="ECO:0000256" key="5">
    <source>
        <dbReference type="ARBA" id="ARBA00022692"/>
    </source>
</evidence>
<dbReference type="FunFam" id="3.40.50.300:FF:000221">
    <property type="entry name" value="Multidrug ABC transporter ATP-binding protein"/>
    <property type="match status" value="1"/>
</dbReference>
<dbReference type="PANTHER" id="PTHR43394:SF1">
    <property type="entry name" value="ATP-BINDING CASSETTE SUB-FAMILY B MEMBER 10, MITOCHONDRIAL"/>
    <property type="match status" value="1"/>
</dbReference>
<dbReference type="SMART" id="SM00382">
    <property type="entry name" value="AAA"/>
    <property type="match status" value="1"/>
</dbReference>
<name>A0A8J4E3C6_9ACTN</name>
<dbReference type="PANTHER" id="PTHR43394">
    <property type="entry name" value="ATP-DEPENDENT PERMEASE MDL1, MITOCHONDRIAL"/>
    <property type="match status" value="1"/>
</dbReference>
<evidence type="ECO:0000256" key="4">
    <source>
        <dbReference type="ARBA" id="ARBA00022519"/>
    </source>
</evidence>
<dbReference type="SUPFAM" id="SSF90123">
    <property type="entry name" value="ABC transporter transmembrane region"/>
    <property type="match status" value="1"/>
</dbReference>
<dbReference type="PROSITE" id="PS50893">
    <property type="entry name" value="ABC_TRANSPORTER_2"/>
    <property type="match status" value="1"/>
</dbReference>
<evidence type="ECO:0000256" key="8">
    <source>
        <dbReference type="ARBA" id="ARBA00022989"/>
    </source>
</evidence>
<dbReference type="Gene3D" id="1.20.1560.10">
    <property type="entry name" value="ABC transporter type 1, transmembrane domain"/>
    <property type="match status" value="1"/>
</dbReference>
<evidence type="ECO:0000259" key="12">
    <source>
        <dbReference type="PROSITE" id="PS50893"/>
    </source>
</evidence>
<feature type="transmembrane region" description="Helical" evidence="11">
    <location>
        <begin position="70"/>
        <end position="90"/>
    </location>
</feature>
<keyword evidence="5 11" id="KW-0812">Transmembrane</keyword>
<feature type="domain" description="ABC transmembrane type-1" evidence="13">
    <location>
        <begin position="34"/>
        <end position="319"/>
    </location>
</feature>
<proteinExistence type="inferred from homology"/>
<keyword evidence="15" id="KW-1185">Reference proteome</keyword>
<comment type="subcellular location">
    <subcellularLocation>
        <location evidence="1">Cell inner membrane</location>
        <topology evidence="1">Multi-pass membrane protein</topology>
    </subcellularLocation>
</comment>
<dbReference type="RefSeq" id="WP_203997682.1">
    <property type="nucleotide sequence ID" value="NZ_BOPG01000033.1"/>
</dbReference>
<dbReference type="Proteomes" id="UP000612585">
    <property type="component" value="Unassembled WGS sequence"/>
</dbReference>
<dbReference type="GO" id="GO:0005886">
    <property type="term" value="C:plasma membrane"/>
    <property type="evidence" value="ECO:0007669"/>
    <property type="project" value="UniProtKB-SubCell"/>
</dbReference>
<evidence type="ECO:0000259" key="13">
    <source>
        <dbReference type="PROSITE" id="PS50929"/>
    </source>
</evidence>
<dbReference type="InterPro" id="IPR036640">
    <property type="entry name" value="ABC1_TM_sf"/>
</dbReference>
<feature type="transmembrane region" description="Helical" evidence="11">
    <location>
        <begin position="33"/>
        <end position="58"/>
    </location>
</feature>
<dbReference type="EMBL" id="BOPG01000033">
    <property type="protein sequence ID" value="GIJ57867.1"/>
    <property type="molecule type" value="Genomic_DNA"/>
</dbReference>
<reference evidence="14" key="1">
    <citation type="submission" date="2021-01" db="EMBL/GenBank/DDBJ databases">
        <title>Whole genome shotgun sequence of Virgisporangium aurantiacum NBRC 16421.</title>
        <authorList>
            <person name="Komaki H."/>
            <person name="Tamura T."/>
        </authorList>
    </citation>
    <scope>NUCLEOTIDE SEQUENCE</scope>
    <source>
        <strain evidence="14">NBRC 16421</strain>
    </source>
</reference>
<dbReference type="InterPro" id="IPR039421">
    <property type="entry name" value="Type_1_exporter"/>
</dbReference>
<sequence>MKPTATRWPGYRETARRAADVVRLGVVAHPWCAAATLVTGVVAGVATVATAWLTKLLLDRLATGGDRTAAVWLAIALAGVGAMALALQHVGQYAAQVLQRAVSATVQRRLFAAVCRFVGLRPLEEPRRYDQLRLAEHAGEQAPRTVTNGAVGLIRSVVQVTGFVTALWVLWPPILLFAVAAAVPALVADLRLAGERAALLEHTSQSVRRRLFYRTLLTDASAAQEIRLFGTGDFLFRRMDAVTRAANDAENRHDARQVRMIGGLGLLGALAAGAGLVVAVLRAAAGDLSTGDVVLVVAALAGVQTGLTGVASDLAAGYEALLTFGNYRAVTTAPSDLPTGTAPAPRLSGGVEFRDVWFRYAADGPWVLRGVSFTIARGSSVGLVGENGAGKSTLVKLLCRFYDPDRGQILWDGVDIRTIDSAALRGRIGAVFQDFTRYDLTVAENIALGSLDALDDRDRITRAARLVDLDRHLSTLPHGYDSLLSRVFFVDEEDAAGGGTLLSGGQWQRLAVARSLVRDGADLLILDEASAGLDANAEHHLHRALREHSRDRTNLLVSHRLSTMRDADRILVLDGGHLVEQGDHDALMAADGVYARLFTLQASGYQELVA</sequence>
<evidence type="ECO:0000256" key="10">
    <source>
        <dbReference type="ARBA" id="ARBA00023455"/>
    </source>
</evidence>
<keyword evidence="7" id="KW-0067">ATP-binding</keyword>
<keyword evidence="9 11" id="KW-0472">Membrane</keyword>
<evidence type="ECO:0000256" key="3">
    <source>
        <dbReference type="ARBA" id="ARBA00022475"/>
    </source>
</evidence>
<evidence type="ECO:0000256" key="6">
    <source>
        <dbReference type="ARBA" id="ARBA00022741"/>
    </source>
</evidence>
<feature type="transmembrane region" description="Helical" evidence="11">
    <location>
        <begin position="261"/>
        <end position="281"/>
    </location>
</feature>
<evidence type="ECO:0000256" key="9">
    <source>
        <dbReference type="ARBA" id="ARBA00023136"/>
    </source>
</evidence>
<dbReference type="GO" id="GO:0015421">
    <property type="term" value="F:ABC-type oligopeptide transporter activity"/>
    <property type="evidence" value="ECO:0007669"/>
    <property type="project" value="TreeGrafter"/>
</dbReference>
<accession>A0A8J4E3C6</accession>
<evidence type="ECO:0000313" key="15">
    <source>
        <dbReference type="Proteomes" id="UP000612585"/>
    </source>
</evidence>
<dbReference type="SUPFAM" id="SSF52540">
    <property type="entry name" value="P-loop containing nucleoside triphosphate hydrolases"/>
    <property type="match status" value="1"/>
</dbReference>
<dbReference type="GO" id="GO:0016887">
    <property type="term" value="F:ATP hydrolysis activity"/>
    <property type="evidence" value="ECO:0007669"/>
    <property type="project" value="InterPro"/>
</dbReference>
<keyword evidence="8 11" id="KW-1133">Transmembrane helix</keyword>
<feature type="transmembrane region" description="Helical" evidence="11">
    <location>
        <begin position="166"/>
        <end position="187"/>
    </location>
</feature>
<keyword evidence="6" id="KW-0547">Nucleotide-binding</keyword>
<dbReference type="PROSITE" id="PS50929">
    <property type="entry name" value="ABC_TM1F"/>
    <property type="match status" value="1"/>
</dbReference>
<dbReference type="AlphaFoldDB" id="A0A8J4E3C6"/>
<keyword evidence="3" id="KW-1003">Cell membrane</keyword>
<feature type="domain" description="ABC transporter" evidence="12">
    <location>
        <begin position="351"/>
        <end position="600"/>
    </location>
</feature>
<dbReference type="Gene3D" id="3.40.50.300">
    <property type="entry name" value="P-loop containing nucleotide triphosphate hydrolases"/>
    <property type="match status" value="1"/>
</dbReference>
<evidence type="ECO:0000256" key="11">
    <source>
        <dbReference type="SAM" id="Phobius"/>
    </source>
</evidence>
<comment type="similarity">
    <text evidence="10">Belongs to the ABC transporter superfamily. Siderophore-Fe(3+) uptake transporter (SIUT) (TC 3.A.1.21) family.</text>
</comment>
<comment type="caution">
    <text evidence="14">The sequence shown here is derived from an EMBL/GenBank/DDBJ whole genome shotgun (WGS) entry which is preliminary data.</text>
</comment>
<gene>
    <name evidence="14" type="ORF">Vau01_053830</name>
</gene>
<evidence type="ECO:0000256" key="7">
    <source>
        <dbReference type="ARBA" id="ARBA00022840"/>
    </source>
</evidence>
<dbReference type="InterPro" id="IPR003439">
    <property type="entry name" value="ABC_transporter-like_ATP-bd"/>
</dbReference>
<dbReference type="GO" id="GO:0005524">
    <property type="term" value="F:ATP binding"/>
    <property type="evidence" value="ECO:0007669"/>
    <property type="project" value="UniProtKB-KW"/>
</dbReference>
<dbReference type="InterPro" id="IPR017871">
    <property type="entry name" value="ABC_transporter-like_CS"/>
</dbReference>
<keyword evidence="4" id="KW-0997">Cell inner membrane</keyword>
<protein>
    <submittedName>
        <fullName evidence="14">Multidrug ABC transporter permease</fullName>
    </submittedName>
</protein>
<evidence type="ECO:0000313" key="14">
    <source>
        <dbReference type="EMBL" id="GIJ57867.1"/>
    </source>
</evidence>
<dbReference type="PROSITE" id="PS00211">
    <property type="entry name" value="ABC_TRANSPORTER_1"/>
    <property type="match status" value="1"/>
</dbReference>
<dbReference type="InterPro" id="IPR027417">
    <property type="entry name" value="P-loop_NTPase"/>
</dbReference>
<keyword evidence="2" id="KW-0813">Transport</keyword>
<evidence type="ECO:0000256" key="1">
    <source>
        <dbReference type="ARBA" id="ARBA00004429"/>
    </source>
</evidence>
<evidence type="ECO:0000256" key="2">
    <source>
        <dbReference type="ARBA" id="ARBA00022448"/>
    </source>
</evidence>
<organism evidence="14 15">
    <name type="scientific">Virgisporangium aurantiacum</name>
    <dbReference type="NCBI Taxonomy" id="175570"/>
    <lineage>
        <taxon>Bacteria</taxon>
        <taxon>Bacillati</taxon>
        <taxon>Actinomycetota</taxon>
        <taxon>Actinomycetes</taxon>
        <taxon>Micromonosporales</taxon>
        <taxon>Micromonosporaceae</taxon>
        <taxon>Virgisporangium</taxon>
    </lineage>
</organism>
<dbReference type="InterPro" id="IPR011527">
    <property type="entry name" value="ABC1_TM_dom"/>
</dbReference>